<accession>G5QJ05</accession>
<feature type="transmembrane region" description="Helical" evidence="1">
    <location>
        <begin position="12"/>
        <end position="37"/>
    </location>
</feature>
<dbReference type="EMBL" id="AFCT01000972">
    <property type="protein sequence ID" value="EHC88889.1"/>
    <property type="molecule type" value="Genomic_DNA"/>
</dbReference>
<dbReference type="Proteomes" id="UP000004903">
    <property type="component" value="Unassembled WGS sequence"/>
</dbReference>
<evidence type="ECO:0000256" key="1">
    <source>
        <dbReference type="SAM" id="Phobius"/>
    </source>
</evidence>
<keyword evidence="1" id="KW-0472">Membrane</keyword>
<organism evidence="2 3">
    <name type="scientific">Salmonella enterica subsp. enterica serovar Rubislaw str. A4-653</name>
    <dbReference type="NCBI Taxonomy" id="913081"/>
    <lineage>
        <taxon>Bacteria</taxon>
        <taxon>Pseudomonadati</taxon>
        <taxon>Pseudomonadota</taxon>
        <taxon>Gammaproteobacteria</taxon>
        <taxon>Enterobacterales</taxon>
        <taxon>Enterobacteriaceae</taxon>
        <taxon>Salmonella</taxon>
    </lineage>
</organism>
<evidence type="ECO:0000313" key="3">
    <source>
        <dbReference type="Proteomes" id="UP000004903"/>
    </source>
</evidence>
<sequence length="53" mass="6192">RRRRRKPFWPGLVVASGMLTGNLFTMFVLPTVCVWLARLRQHVRAKFSFISST</sequence>
<reference evidence="2 3" key="1">
    <citation type="journal article" date="2011" name="BMC Genomics">
        <title>Genome sequencing reveals diversification of virulence factor content and possible host adaptation in distinct subpopulations of Salmonella enterica.</title>
        <authorList>
            <person name="den Bakker H.C."/>
            <person name="Moreno Switt A.I."/>
            <person name="Govoni G."/>
            <person name="Cummings C.A."/>
            <person name="Ranieri M.L."/>
            <person name="Degoricija L."/>
            <person name="Hoelzer K."/>
            <person name="Rodriguez-Rivera L.D."/>
            <person name="Brown S."/>
            <person name="Bolchacova E."/>
            <person name="Furtado M.R."/>
            <person name="Wiedmann M."/>
        </authorList>
    </citation>
    <scope>NUCLEOTIDE SEQUENCE [LARGE SCALE GENOMIC DNA]</scope>
    <source>
        <strain evidence="2 3">A4-653</strain>
    </source>
</reference>
<name>G5QJ05_SALRU</name>
<evidence type="ECO:0000313" key="2">
    <source>
        <dbReference type="EMBL" id="EHC88889.1"/>
    </source>
</evidence>
<protein>
    <submittedName>
        <fullName evidence="2">Uncharacterized protein</fullName>
    </submittedName>
</protein>
<comment type="caution">
    <text evidence="2">The sequence shown here is derived from an EMBL/GenBank/DDBJ whole genome shotgun (WGS) entry which is preliminary data.</text>
</comment>
<dbReference type="AlphaFoldDB" id="G5QJ05"/>
<gene>
    <name evidence="2" type="ORF">LTSERUB_2579</name>
</gene>
<feature type="non-terminal residue" evidence="2">
    <location>
        <position position="1"/>
    </location>
</feature>
<keyword evidence="1" id="KW-0812">Transmembrane</keyword>
<keyword evidence="1" id="KW-1133">Transmembrane helix</keyword>
<proteinExistence type="predicted"/>